<dbReference type="Gene3D" id="3.40.50.11170">
    <property type="entry name" value="Uncharacterised protein PF08960, DUF1874"/>
    <property type="match status" value="1"/>
</dbReference>
<gene>
    <name evidence="1" type="ORF">D5071_18605</name>
</gene>
<dbReference type="SUPFAM" id="SSF143602">
    <property type="entry name" value="STIV B116-like"/>
    <property type="match status" value="1"/>
</dbReference>
<accession>A0A419ARY7</accession>
<dbReference type="InterPro" id="IPR015055">
    <property type="entry name" value="STIV_B116-like"/>
</dbReference>
<sequence>MKYINNVFTLGMLKNPADASCVRFVHLSKKDAACWVQKGVWHSVVGHEDTAAITSKELGAVIPFNRQTLLIEKGDEVLVTQYIGPRLPEGSTQLPDGAKFEYFLVLIRDIF</sequence>
<reference evidence="1 2" key="1">
    <citation type="submission" date="2018-09" db="EMBL/GenBank/DDBJ databases">
        <title>Phylogenetic diversity of Pectobacterium and Dickeya strains causing blackleg disease of potato in Morocco.</title>
        <authorList>
            <person name="Oulghazi S."/>
            <person name="Moumni M."/>
            <person name="Faure D."/>
        </authorList>
    </citation>
    <scope>NUCLEOTIDE SEQUENCE [LARGE SCALE GENOMIC DNA]</scope>
    <source>
        <strain evidence="1 2">S1.15.11.2D</strain>
    </source>
</reference>
<evidence type="ECO:0000313" key="1">
    <source>
        <dbReference type="EMBL" id="RJL48213.1"/>
    </source>
</evidence>
<dbReference type="Proteomes" id="UP000283655">
    <property type="component" value="Unassembled WGS sequence"/>
</dbReference>
<dbReference type="AlphaFoldDB" id="A0A419ARY7"/>
<dbReference type="RefSeq" id="WP_015730202.1">
    <property type="nucleotide sequence ID" value="NZ_QZDH01000058.1"/>
</dbReference>
<comment type="caution">
    <text evidence="1">The sequence shown here is derived from an EMBL/GenBank/DDBJ whole genome shotgun (WGS) entry which is preliminary data.</text>
</comment>
<dbReference type="Pfam" id="PF08960">
    <property type="entry name" value="STIV_B116-like"/>
    <property type="match status" value="1"/>
</dbReference>
<dbReference type="EMBL" id="QZDH01000058">
    <property type="protein sequence ID" value="RJL48213.1"/>
    <property type="molecule type" value="Genomic_DNA"/>
</dbReference>
<proteinExistence type="predicted"/>
<dbReference type="InterPro" id="IPR037236">
    <property type="entry name" value="STIV_B116-like_sf"/>
</dbReference>
<name>A0A419ARY7_PECCA</name>
<protein>
    <submittedName>
        <fullName evidence="1">DUF1874 domain-containing protein</fullName>
    </submittedName>
</protein>
<evidence type="ECO:0000313" key="2">
    <source>
        <dbReference type="Proteomes" id="UP000283655"/>
    </source>
</evidence>
<organism evidence="1 2">
    <name type="scientific">Pectobacterium carotovorum</name>
    <name type="common">Erwinia carotovora</name>
    <dbReference type="NCBI Taxonomy" id="554"/>
    <lineage>
        <taxon>Bacteria</taxon>
        <taxon>Pseudomonadati</taxon>
        <taxon>Pseudomonadota</taxon>
        <taxon>Gammaproteobacteria</taxon>
        <taxon>Enterobacterales</taxon>
        <taxon>Pectobacteriaceae</taxon>
        <taxon>Pectobacterium</taxon>
    </lineage>
</organism>